<feature type="transmembrane region" description="Helical" evidence="1">
    <location>
        <begin position="24"/>
        <end position="44"/>
    </location>
</feature>
<proteinExistence type="predicted"/>
<name>A0A9D4RM41_DREPO</name>
<evidence type="ECO:0000313" key="2">
    <source>
        <dbReference type="EMBL" id="KAH3871367.1"/>
    </source>
</evidence>
<dbReference type="Proteomes" id="UP000828390">
    <property type="component" value="Unassembled WGS sequence"/>
</dbReference>
<keyword evidence="1" id="KW-0472">Membrane</keyword>
<evidence type="ECO:0000313" key="3">
    <source>
        <dbReference type="Proteomes" id="UP000828390"/>
    </source>
</evidence>
<reference evidence="2" key="1">
    <citation type="journal article" date="2019" name="bioRxiv">
        <title>The Genome of the Zebra Mussel, Dreissena polymorpha: A Resource for Invasive Species Research.</title>
        <authorList>
            <person name="McCartney M.A."/>
            <person name="Auch B."/>
            <person name="Kono T."/>
            <person name="Mallez S."/>
            <person name="Zhang Y."/>
            <person name="Obille A."/>
            <person name="Becker A."/>
            <person name="Abrahante J.E."/>
            <person name="Garbe J."/>
            <person name="Badalamenti J.P."/>
            <person name="Herman A."/>
            <person name="Mangelson H."/>
            <person name="Liachko I."/>
            <person name="Sullivan S."/>
            <person name="Sone E.D."/>
            <person name="Koren S."/>
            <person name="Silverstein K.A.T."/>
            <person name="Beckman K.B."/>
            <person name="Gohl D.M."/>
        </authorList>
    </citation>
    <scope>NUCLEOTIDE SEQUENCE</scope>
    <source>
        <strain evidence="2">Duluth1</strain>
        <tissue evidence="2">Whole animal</tissue>
    </source>
</reference>
<keyword evidence="1" id="KW-0812">Transmembrane</keyword>
<comment type="caution">
    <text evidence="2">The sequence shown here is derived from an EMBL/GenBank/DDBJ whole genome shotgun (WGS) entry which is preliminary data.</text>
</comment>
<protein>
    <submittedName>
        <fullName evidence="2">Uncharacterized protein</fullName>
    </submittedName>
</protein>
<organism evidence="2 3">
    <name type="scientific">Dreissena polymorpha</name>
    <name type="common">Zebra mussel</name>
    <name type="synonym">Mytilus polymorpha</name>
    <dbReference type="NCBI Taxonomy" id="45954"/>
    <lineage>
        <taxon>Eukaryota</taxon>
        <taxon>Metazoa</taxon>
        <taxon>Spiralia</taxon>
        <taxon>Lophotrochozoa</taxon>
        <taxon>Mollusca</taxon>
        <taxon>Bivalvia</taxon>
        <taxon>Autobranchia</taxon>
        <taxon>Heteroconchia</taxon>
        <taxon>Euheterodonta</taxon>
        <taxon>Imparidentia</taxon>
        <taxon>Neoheterodontei</taxon>
        <taxon>Myida</taxon>
        <taxon>Dreissenoidea</taxon>
        <taxon>Dreissenidae</taxon>
        <taxon>Dreissena</taxon>
    </lineage>
</organism>
<reference evidence="2" key="2">
    <citation type="submission" date="2020-11" db="EMBL/GenBank/DDBJ databases">
        <authorList>
            <person name="McCartney M.A."/>
            <person name="Auch B."/>
            <person name="Kono T."/>
            <person name="Mallez S."/>
            <person name="Becker A."/>
            <person name="Gohl D.M."/>
            <person name="Silverstein K.A.T."/>
            <person name="Koren S."/>
            <person name="Bechman K.B."/>
            <person name="Herman A."/>
            <person name="Abrahante J.E."/>
            <person name="Garbe J."/>
        </authorList>
    </citation>
    <scope>NUCLEOTIDE SEQUENCE</scope>
    <source>
        <strain evidence="2">Duluth1</strain>
        <tissue evidence="2">Whole animal</tissue>
    </source>
</reference>
<gene>
    <name evidence="2" type="ORF">DPMN_034566</name>
</gene>
<accession>A0A9D4RM41</accession>
<sequence>MYHHFLQKVSGKDESQYSNSTTNLLLIVLSAASSAANAVIYVIFNCGLREACRTICCTFAAKWRKKINGRNVKITV</sequence>
<dbReference type="AlphaFoldDB" id="A0A9D4RM41"/>
<keyword evidence="3" id="KW-1185">Reference proteome</keyword>
<evidence type="ECO:0000256" key="1">
    <source>
        <dbReference type="SAM" id="Phobius"/>
    </source>
</evidence>
<dbReference type="EMBL" id="JAIWYP010000002">
    <property type="protein sequence ID" value="KAH3871367.1"/>
    <property type="molecule type" value="Genomic_DNA"/>
</dbReference>
<keyword evidence="1" id="KW-1133">Transmembrane helix</keyword>